<keyword evidence="7" id="KW-1185">Reference proteome</keyword>
<evidence type="ECO:0000256" key="3">
    <source>
        <dbReference type="PIRSR" id="PIRSR613078-1"/>
    </source>
</evidence>
<dbReference type="PROSITE" id="PS00175">
    <property type="entry name" value="PG_MUTASE"/>
    <property type="match status" value="1"/>
</dbReference>
<dbReference type="CDD" id="cd07067">
    <property type="entry name" value="HP_PGM_like"/>
    <property type="match status" value="1"/>
</dbReference>
<feature type="compositionally biased region" description="Low complexity" evidence="5">
    <location>
        <begin position="18"/>
        <end position="29"/>
    </location>
</feature>
<dbReference type="SMART" id="SM00855">
    <property type="entry name" value="PGAM"/>
    <property type="match status" value="1"/>
</dbReference>
<evidence type="ECO:0000256" key="5">
    <source>
        <dbReference type="SAM" id="MobiDB-lite"/>
    </source>
</evidence>
<evidence type="ECO:0000313" key="7">
    <source>
        <dbReference type="Proteomes" id="UP000616114"/>
    </source>
</evidence>
<dbReference type="PANTHER" id="PTHR48100">
    <property type="entry name" value="BROAD-SPECIFICITY PHOSPHATASE YOR283W-RELATED"/>
    <property type="match status" value="1"/>
</dbReference>
<dbReference type="Pfam" id="PF00300">
    <property type="entry name" value="His_Phos_1"/>
    <property type="match status" value="1"/>
</dbReference>
<feature type="binding site" evidence="4">
    <location>
        <position position="89"/>
    </location>
    <ligand>
        <name>substrate</name>
    </ligand>
</feature>
<evidence type="ECO:0000313" key="6">
    <source>
        <dbReference type="EMBL" id="GGA07710.1"/>
    </source>
</evidence>
<feature type="binding site" evidence="4">
    <location>
        <begin position="36"/>
        <end position="43"/>
    </location>
    <ligand>
        <name>substrate</name>
    </ligand>
</feature>
<feature type="compositionally biased region" description="Basic and acidic residues" evidence="5">
    <location>
        <begin position="1"/>
        <end position="11"/>
    </location>
</feature>
<evidence type="ECO:0000256" key="2">
    <source>
        <dbReference type="ARBA" id="ARBA00023235"/>
    </source>
</evidence>
<feature type="region of interest" description="Disordered" evidence="5">
    <location>
        <begin position="1"/>
        <end position="29"/>
    </location>
</feature>
<dbReference type="Proteomes" id="UP000616114">
    <property type="component" value="Unassembled WGS sequence"/>
</dbReference>
<keyword evidence="1" id="KW-0324">Glycolysis</keyword>
<dbReference type="GO" id="GO:0016791">
    <property type="term" value="F:phosphatase activity"/>
    <property type="evidence" value="ECO:0007669"/>
    <property type="project" value="TreeGrafter"/>
</dbReference>
<dbReference type="InterPro" id="IPR050275">
    <property type="entry name" value="PGM_Phosphatase"/>
</dbReference>
<dbReference type="InterPro" id="IPR013078">
    <property type="entry name" value="His_Pase_superF_clade-1"/>
</dbReference>
<dbReference type="PANTHER" id="PTHR48100:SF1">
    <property type="entry name" value="HISTIDINE PHOSPHATASE FAMILY PROTEIN-RELATED"/>
    <property type="match status" value="1"/>
</dbReference>
<dbReference type="InterPro" id="IPR001345">
    <property type="entry name" value="PG/BPGM_mutase_AS"/>
</dbReference>
<accession>A0A8J2XJQ0</accession>
<feature type="active site" description="Tele-phosphohistidine intermediate" evidence="3">
    <location>
        <position position="37"/>
    </location>
</feature>
<comment type="caution">
    <text evidence="6">The sequence shown here is derived from an EMBL/GenBank/DDBJ whole genome shotgun (WGS) entry which is preliminary data.</text>
</comment>
<dbReference type="AlphaFoldDB" id="A0A8J2XJQ0"/>
<dbReference type="Gene3D" id="3.40.50.1240">
    <property type="entry name" value="Phosphoglycerate mutase-like"/>
    <property type="match status" value="1"/>
</dbReference>
<dbReference type="RefSeq" id="WP_188549648.1">
    <property type="nucleotide sequence ID" value="NZ_BMFY01000003.1"/>
</dbReference>
<proteinExistence type="predicted"/>
<reference evidence="6" key="2">
    <citation type="submission" date="2020-09" db="EMBL/GenBank/DDBJ databases">
        <authorList>
            <person name="Sun Q."/>
            <person name="Zhou Y."/>
        </authorList>
    </citation>
    <scope>NUCLEOTIDE SEQUENCE</scope>
    <source>
        <strain evidence="6">CGMCC 1.12785</strain>
    </source>
</reference>
<evidence type="ECO:0000256" key="1">
    <source>
        <dbReference type="ARBA" id="ARBA00023152"/>
    </source>
</evidence>
<evidence type="ECO:0000256" key="4">
    <source>
        <dbReference type="PIRSR" id="PIRSR613078-2"/>
    </source>
</evidence>
<dbReference type="GO" id="GO:0005737">
    <property type="term" value="C:cytoplasm"/>
    <property type="evidence" value="ECO:0007669"/>
    <property type="project" value="TreeGrafter"/>
</dbReference>
<protein>
    <submittedName>
        <fullName evidence="6">Phosphoglycerate mutase</fullName>
    </submittedName>
</protein>
<gene>
    <name evidence="6" type="ORF">GCM10011333_08090</name>
</gene>
<dbReference type="SUPFAM" id="SSF53254">
    <property type="entry name" value="Phosphoglycerate mutase-like"/>
    <property type="match status" value="1"/>
</dbReference>
<keyword evidence="2" id="KW-0413">Isomerase</keyword>
<dbReference type="InterPro" id="IPR029033">
    <property type="entry name" value="His_PPase_superfam"/>
</dbReference>
<reference evidence="6" key="1">
    <citation type="journal article" date="2014" name="Int. J. Syst. Evol. Microbiol.">
        <title>Complete genome sequence of Corynebacterium casei LMG S-19264T (=DSM 44701T), isolated from a smear-ripened cheese.</title>
        <authorList>
            <consortium name="US DOE Joint Genome Institute (JGI-PGF)"/>
            <person name="Walter F."/>
            <person name="Albersmeier A."/>
            <person name="Kalinowski J."/>
            <person name="Ruckert C."/>
        </authorList>
    </citation>
    <scope>NUCLEOTIDE SEQUENCE</scope>
    <source>
        <strain evidence="6">CGMCC 1.12785</strain>
    </source>
</reference>
<organism evidence="6 7">
    <name type="scientific">Sediminivirga luteola</name>
    <dbReference type="NCBI Taxonomy" id="1774748"/>
    <lineage>
        <taxon>Bacteria</taxon>
        <taxon>Bacillati</taxon>
        <taxon>Actinomycetota</taxon>
        <taxon>Actinomycetes</taxon>
        <taxon>Micrococcales</taxon>
        <taxon>Brevibacteriaceae</taxon>
        <taxon>Sediminivirga</taxon>
    </lineage>
</organism>
<sequence>MHIHDPQHDDVSPPAVPSPGAAAPSPSGPTRIVLIRHGETDWNVLGRLQGASDIPLNADGRAQAALTGRALAAQPAPPFEVLYSSPLMRAAVTADLIGRELGLEVAARVPELRERSFGLAEGMTWAERGEAFGPGLVEGQEADHEVRVRALAALERLAAAHPGGAVGAVTHGAVIRVIAEYLLQADPYSLPPVRNVSLTTLRHFGAGTWEVEELGRHASDEVQAPR</sequence>
<dbReference type="EMBL" id="BMFY01000003">
    <property type="protein sequence ID" value="GGA07710.1"/>
    <property type="molecule type" value="Genomic_DNA"/>
</dbReference>
<name>A0A8J2XJQ0_9MICO</name>
<feature type="active site" description="Proton donor/acceptor" evidence="3">
    <location>
        <position position="114"/>
    </location>
</feature>